<dbReference type="VEuPathDB" id="TrichDB:TVAGG3_0678460"/>
<evidence type="ECO:0000259" key="4">
    <source>
        <dbReference type="PROSITE" id="PS50102"/>
    </source>
</evidence>
<dbReference type="KEGG" id="tva:5465760"/>
<dbReference type="Gene3D" id="3.30.70.330">
    <property type="match status" value="1"/>
</dbReference>
<dbReference type="OrthoDB" id="439808at2759"/>
<evidence type="ECO:0000313" key="5">
    <source>
        <dbReference type="EMBL" id="EAY20225.1"/>
    </source>
</evidence>
<name>A2DHF2_TRIV3</name>
<feature type="compositionally biased region" description="Basic and acidic residues" evidence="3">
    <location>
        <begin position="121"/>
        <end position="202"/>
    </location>
</feature>
<feature type="domain" description="RRM" evidence="4">
    <location>
        <begin position="45"/>
        <end position="123"/>
    </location>
</feature>
<dbReference type="InterPro" id="IPR035979">
    <property type="entry name" value="RBD_domain_sf"/>
</dbReference>
<dbReference type="InterPro" id="IPR000504">
    <property type="entry name" value="RRM_dom"/>
</dbReference>
<dbReference type="eggNOG" id="KOG0123">
    <property type="taxonomic scope" value="Eukaryota"/>
</dbReference>
<dbReference type="GO" id="GO:0003723">
    <property type="term" value="F:RNA binding"/>
    <property type="evidence" value="ECO:0000318"/>
    <property type="project" value="GO_Central"/>
</dbReference>
<evidence type="ECO:0000256" key="3">
    <source>
        <dbReference type="SAM" id="MobiDB-lite"/>
    </source>
</evidence>
<dbReference type="SUPFAM" id="SSF54928">
    <property type="entry name" value="RNA-binding domain, RBD"/>
    <property type="match status" value="1"/>
</dbReference>
<dbReference type="InterPro" id="IPR052462">
    <property type="entry name" value="SLIRP/GR-RBP-like"/>
</dbReference>
<proteinExistence type="predicted"/>
<feature type="region of interest" description="Disordered" evidence="3">
    <location>
        <begin position="1"/>
        <end position="58"/>
    </location>
</feature>
<dbReference type="PANTHER" id="PTHR48027">
    <property type="entry name" value="HETEROGENEOUS NUCLEAR RIBONUCLEOPROTEIN 87F-RELATED"/>
    <property type="match status" value="1"/>
</dbReference>
<protein>
    <recommendedName>
        <fullName evidence="4">RRM domain-containing protein</fullName>
    </recommendedName>
</protein>
<dbReference type="AlphaFoldDB" id="A2DHF2"/>
<dbReference type="SMART" id="SM00360">
    <property type="entry name" value="RRM"/>
    <property type="match status" value="1"/>
</dbReference>
<reference evidence="5" key="2">
    <citation type="journal article" date="2007" name="Science">
        <title>Draft genome sequence of the sexually transmitted pathogen Trichomonas vaginalis.</title>
        <authorList>
            <person name="Carlton J.M."/>
            <person name="Hirt R.P."/>
            <person name="Silva J.C."/>
            <person name="Delcher A.L."/>
            <person name="Schatz M."/>
            <person name="Zhao Q."/>
            <person name="Wortman J.R."/>
            <person name="Bidwell S.L."/>
            <person name="Alsmark U.C.M."/>
            <person name="Besteiro S."/>
            <person name="Sicheritz-Ponten T."/>
            <person name="Noel C.J."/>
            <person name="Dacks J.B."/>
            <person name="Foster P.G."/>
            <person name="Simillion C."/>
            <person name="Van de Peer Y."/>
            <person name="Miranda-Saavedra D."/>
            <person name="Barton G.J."/>
            <person name="Westrop G.D."/>
            <person name="Mueller S."/>
            <person name="Dessi D."/>
            <person name="Fiori P.L."/>
            <person name="Ren Q."/>
            <person name="Paulsen I."/>
            <person name="Zhang H."/>
            <person name="Bastida-Corcuera F.D."/>
            <person name="Simoes-Barbosa A."/>
            <person name="Brown M.T."/>
            <person name="Hayes R.D."/>
            <person name="Mukherjee M."/>
            <person name="Okumura C.Y."/>
            <person name="Schneider R."/>
            <person name="Smith A.J."/>
            <person name="Vanacova S."/>
            <person name="Villalvazo M."/>
            <person name="Haas B.J."/>
            <person name="Pertea M."/>
            <person name="Feldblyum T.V."/>
            <person name="Utterback T.R."/>
            <person name="Shu C.L."/>
            <person name="Osoegawa K."/>
            <person name="de Jong P.J."/>
            <person name="Hrdy I."/>
            <person name="Horvathova L."/>
            <person name="Zubacova Z."/>
            <person name="Dolezal P."/>
            <person name="Malik S.B."/>
            <person name="Logsdon J.M. Jr."/>
            <person name="Henze K."/>
            <person name="Gupta A."/>
            <person name="Wang C.C."/>
            <person name="Dunne R.L."/>
            <person name="Upcroft J.A."/>
            <person name="Upcroft P."/>
            <person name="White O."/>
            <person name="Salzberg S.L."/>
            <person name="Tang P."/>
            <person name="Chiu C.-H."/>
            <person name="Lee Y.-S."/>
            <person name="Embley T.M."/>
            <person name="Coombs G.H."/>
            <person name="Mottram J.C."/>
            <person name="Tachezy J."/>
            <person name="Fraser-Liggett C.M."/>
            <person name="Johnson P.J."/>
        </authorList>
    </citation>
    <scope>NUCLEOTIDE SEQUENCE [LARGE SCALE GENOMIC DNA]</scope>
    <source>
        <strain evidence="5">G3</strain>
    </source>
</reference>
<dbReference type="GO" id="GO:0048026">
    <property type="term" value="P:positive regulation of mRNA splicing, via spliceosome"/>
    <property type="evidence" value="ECO:0000318"/>
    <property type="project" value="GO_Central"/>
</dbReference>
<dbReference type="GO" id="GO:0005681">
    <property type="term" value="C:spliceosomal complex"/>
    <property type="evidence" value="ECO:0000318"/>
    <property type="project" value="GO_Central"/>
</dbReference>
<evidence type="ECO:0000313" key="6">
    <source>
        <dbReference type="Proteomes" id="UP000001542"/>
    </source>
</evidence>
<dbReference type="InterPro" id="IPR012677">
    <property type="entry name" value="Nucleotide-bd_a/b_plait_sf"/>
</dbReference>
<keyword evidence="1 2" id="KW-0694">RNA-binding</keyword>
<reference evidence="5" key="1">
    <citation type="submission" date="2006-10" db="EMBL/GenBank/DDBJ databases">
        <authorList>
            <person name="Amadeo P."/>
            <person name="Zhao Q."/>
            <person name="Wortman J."/>
            <person name="Fraser-Liggett C."/>
            <person name="Carlton J."/>
        </authorList>
    </citation>
    <scope>NUCLEOTIDE SEQUENCE</scope>
    <source>
        <strain evidence="5">G3</strain>
    </source>
</reference>
<dbReference type="FunFam" id="3.30.70.330:FF:001308">
    <property type="entry name" value="Uncharacterized protein"/>
    <property type="match status" value="1"/>
</dbReference>
<evidence type="ECO:0000256" key="1">
    <source>
        <dbReference type="ARBA" id="ARBA00022884"/>
    </source>
</evidence>
<organism evidence="5 6">
    <name type="scientific">Trichomonas vaginalis (strain ATCC PRA-98 / G3)</name>
    <dbReference type="NCBI Taxonomy" id="412133"/>
    <lineage>
        <taxon>Eukaryota</taxon>
        <taxon>Metamonada</taxon>
        <taxon>Parabasalia</taxon>
        <taxon>Trichomonadida</taxon>
        <taxon>Trichomonadidae</taxon>
        <taxon>Trichomonas</taxon>
    </lineage>
</organism>
<dbReference type="Proteomes" id="UP000001542">
    <property type="component" value="Unassembled WGS sequence"/>
</dbReference>
<dbReference type="STRING" id="5722.A2DHF2"/>
<sequence length="202" mass="24292">MSGDEGSNHESDHQSGAEEQQKPEQKEEQAEQPQQDDKEKKPETITVHVGNLSFETTEESLKIKFSEFGNVISSRIPVRAQSGKSKGFGFIEYATQEEADKAIAEMNKKEFEGRTIVVDISRGRSERRSSERRGRRDDDYDRRSDRRDDRRRRDYDDYDRRSRRRDYDDYDDRRSRRRDYDDYDDYRGRGRDYDDRRRDSRY</sequence>
<dbReference type="VEuPathDB" id="TrichDB:TVAG_021720"/>
<dbReference type="Pfam" id="PF00076">
    <property type="entry name" value="RRM_1"/>
    <property type="match status" value="1"/>
</dbReference>
<feature type="region of interest" description="Disordered" evidence="3">
    <location>
        <begin position="106"/>
        <end position="202"/>
    </location>
</feature>
<dbReference type="SMR" id="A2DHF2"/>
<feature type="compositionally biased region" description="Basic and acidic residues" evidence="3">
    <location>
        <begin position="1"/>
        <end position="43"/>
    </location>
</feature>
<keyword evidence="6" id="KW-1185">Reference proteome</keyword>
<evidence type="ECO:0000256" key="2">
    <source>
        <dbReference type="PROSITE-ProRule" id="PRU00176"/>
    </source>
</evidence>
<dbReference type="PROSITE" id="PS50102">
    <property type="entry name" value="RRM"/>
    <property type="match status" value="1"/>
</dbReference>
<dbReference type="EMBL" id="DS113200">
    <property type="protein sequence ID" value="EAY20225.1"/>
    <property type="molecule type" value="Genomic_DNA"/>
</dbReference>
<dbReference type="OMA" id="FVEMATQ"/>
<dbReference type="InParanoid" id="A2DHF2"/>
<dbReference type="RefSeq" id="XP_001581211.1">
    <property type="nucleotide sequence ID" value="XM_001581161.1"/>
</dbReference>
<accession>A2DHF2</accession>
<gene>
    <name evidence="5" type="ORF">TVAG_021720</name>
</gene>